<proteinExistence type="predicted"/>
<sequence>MAVVRVVSLTDKRTDTQTLNHQSGHFFPAYIEDYSSGLEYSPLWYMGLRFPVIASASSWHAPEVAITIER</sequence>
<keyword evidence="2" id="KW-1185">Reference proteome</keyword>
<name>A0AAD8ARS3_BIOPF</name>
<evidence type="ECO:0000313" key="2">
    <source>
        <dbReference type="Proteomes" id="UP001233172"/>
    </source>
</evidence>
<protein>
    <submittedName>
        <fullName evidence="1">Uncharacterized protein</fullName>
    </submittedName>
</protein>
<dbReference type="EMBL" id="JASAOG010000418">
    <property type="protein sequence ID" value="KAK0039705.1"/>
    <property type="molecule type" value="Genomic_DNA"/>
</dbReference>
<reference evidence="1" key="2">
    <citation type="submission" date="2023-04" db="EMBL/GenBank/DDBJ databases">
        <authorList>
            <person name="Bu L."/>
            <person name="Lu L."/>
            <person name="Laidemitt M.R."/>
            <person name="Zhang S.M."/>
            <person name="Mutuku M."/>
            <person name="Mkoji G."/>
            <person name="Steinauer M."/>
            <person name="Loker E.S."/>
        </authorList>
    </citation>
    <scope>NUCLEOTIDE SEQUENCE</scope>
    <source>
        <strain evidence="1">KasaAsao</strain>
        <tissue evidence="1">Whole Snail</tissue>
    </source>
</reference>
<dbReference type="AlphaFoldDB" id="A0AAD8ARS3"/>
<organism evidence="1 2">
    <name type="scientific">Biomphalaria pfeifferi</name>
    <name type="common">Bloodfluke planorb</name>
    <name type="synonym">Freshwater snail</name>
    <dbReference type="NCBI Taxonomy" id="112525"/>
    <lineage>
        <taxon>Eukaryota</taxon>
        <taxon>Metazoa</taxon>
        <taxon>Spiralia</taxon>
        <taxon>Lophotrochozoa</taxon>
        <taxon>Mollusca</taxon>
        <taxon>Gastropoda</taxon>
        <taxon>Heterobranchia</taxon>
        <taxon>Euthyneura</taxon>
        <taxon>Panpulmonata</taxon>
        <taxon>Hygrophila</taxon>
        <taxon>Lymnaeoidea</taxon>
        <taxon>Planorbidae</taxon>
        <taxon>Biomphalaria</taxon>
    </lineage>
</organism>
<dbReference type="Proteomes" id="UP001233172">
    <property type="component" value="Unassembled WGS sequence"/>
</dbReference>
<gene>
    <name evidence="1" type="ORF">Bpfe_030867</name>
</gene>
<reference evidence="1" key="1">
    <citation type="journal article" date="2023" name="PLoS Negl. Trop. Dis.">
        <title>A genome sequence for Biomphalaria pfeifferi, the major vector snail for the human-infecting parasite Schistosoma mansoni.</title>
        <authorList>
            <person name="Bu L."/>
            <person name="Lu L."/>
            <person name="Laidemitt M.R."/>
            <person name="Zhang S.M."/>
            <person name="Mutuku M."/>
            <person name="Mkoji G."/>
            <person name="Steinauer M."/>
            <person name="Loker E.S."/>
        </authorList>
    </citation>
    <scope>NUCLEOTIDE SEQUENCE</scope>
    <source>
        <strain evidence="1">KasaAsao</strain>
    </source>
</reference>
<evidence type="ECO:0000313" key="1">
    <source>
        <dbReference type="EMBL" id="KAK0039705.1"/>
    </source>
</evidence>
<comment type="caution">
    <text evidence="1">The sequence shown here is derived from an EMBL/GenBank/DDBJ whole genome shotgun (WGS) entry which is preliminary data.</text>
</comment>
<accession>A0AAD8ARS3</accession>